<evidence type="ECO:0000313" key="2">
    <source>
        <dbReference type="EMBL" id="GAG59639.1"/>
    </source>
</evidence>
<protein>
    <submittedName>
        <fullName evidence="2">Uncharacterized protein</fullName>
    </submittedName>
</protein>
<proteinExistence type="predicted"/>
<keyword evidence="1" id="KW-1133">Transmembrane helix</keyword>
<keyword evidence="1" id="KW-0472">Membrane</keyword>
<feature type="transmembrane region" description="Helical" evidence="1">
    <location>
        <begin position="15"/>
        <end position="33"/>
    </location>
</feature>
<sequence length="83" mass="9438">SAGYLMNLPPESYELATWAFNIGLFILISVILWEQYKIGYNLQNKPWPRKSFWVVPIIMGASLVALTIQGVIFGLDWMGIIYG</sequence>
<feature type="transmembrane region" description="Helical" evidence="1">
    <location>
        <begin position="53"/>
        <end position="75"/>
    </location>
</feature>
<name>X0YSY9_9ZZZZ</name>
<accession>X0YSY9</accession>
<evidence type="ECO:0000256" key="1">
    <source>
        <dbReference type="SAM" id="Phobius"/>
    </source>
</evidence>
<comment type="caution">
    <text evidence="2">The sequence shown here is derived from an EMBL/GenBank/DDBJ whole genome shotgun (WGS) entry which is preliminary data.</text>
</comment>
<organism evidence="2">
    <name type="scientific">marine sediment metagenome</name>
    <dbReference type="NCBI Taxonomy" id="412755"/>
    <lineage>
        <taxon>unclassified sequences</taxon>
        <taxon>metagenomes</taxon>
        <taxon>ecological metagenomes</taxon>
    </lineage>
</organism>
<feature type="non-terminal residue" evidence="2">
    <location>
        <position position="1"/>
    </location>
</feature>
<dbReference type="EMBL" id="BART01008897">
    <property type="protein sequence ID" value="GAG59639.1"/>
    <property type="molecule type" value="Genomic_DNA"/>
</dbReference>
<gene>
    <name evidence="2" type="ORF">S01H4_19880</name>
</gene>
<reference evidence="2" key="1">
    <citation type="journal article" date="2014" name="Front. Microbiol.">
        <title>High frequency of phylogenetically diverse reductive dehalogenase-homologous genes in deep subseafloor sedimentary metagenomes.</title>
        <authorList>
            <person name="Kawai M."/>
            <person name="Futagami T."/>
            <person name="Toyoda A."/>
            <person name="Takaki Y."/>
            <person name="Nishi S."/>
            <person name="Hori S."/>
            <person name="Arai W."/>
            <person name="Tsubouchi T."/>
            <person name="Morono Y."/>
            <person name="Uchiyama I."/>
            <person name="Ito T."/>
            <person name="Fujiyama A."/>
            <person name="Inagaki F."/>
            <person name="Takami H."/>
        </authorList>
    </citation>
    <scope>NUCLEOTIDE SEQUENCE</scope>
    <source>
        <strain evidence="2">Expedition CK06-06</strain>
    </source>
</reference>
<dbReference type="AlphaFoldDB" id="X0YSY9"/>
<keyword evidence="1" id="KW-0812">Transmembrane</keyword>